<evidence type="ECO:0000256" key="1">
    <source>
        <dbReference type="ARBA" id="ARBA00005254"/>
    </source>
</evidence>
<dbReference type="InterPro" id="IPR029045">
    <property type="entry name" value="ClpP/crotonase-like_dom_sf"/>
</dbReference>
<dbReference type="Proteomes" id="UP000253370">
    <property type="component" value="Unassembled WGS sequence"/>
</dbReference>
<gene>
    <name evidence="3" type="ORF">DRV85_18470</name>
</gene>
<keyword evidence="2 3" id="KW-0456">Lyase</keyword>
<dbReference type="PANTHER" id="PTHR11941:SF54">
    <property type="entry name" value="ENOYL-COA HYDRATASE, MITOCHONDRIAL"/>
    <property type="match status" value="1"/>
</dbReference>
<dbReference type="EMBL" id="QNTQ01000034">
    <property type="protein sequence ID" value="RBI82602.1"/>
    <property type="molecule type" value="Genomic_DNA"/>
</dbReference>
<dbReference type="Gene3D" id="1.10.12.10">
    <property type="entry name" value="Lyase 2-enoyl-coa Hydratase, Chain A, domain 2"/>
    <property type="match status" value="1"/>
</dbReference>
<dbReference type="CDD" id="cd06558">
    <property type="entry name" value="crotonase-like"/>
    <property type="match status" value="1"/>
</dbReference>
<name>A0A365U3Z3_9RHOB</name>
<dbReference type="InterPro" id="IPR014748">
    <property type="entry name" value="Enoyl-CoA_hydra_C"/>
</dbReference>
<accession>A0A365U3Z3</accession>
<keyword evidence="4" id="KW-1185">Reference proteome</keyword>
<dbReference type="AlphaFoldDB" id="A0A365U3Z3"/>
<dbReference type="FunFam" id="3.90.226.10:FF:000009">
    <property type="entry name" value="Carnitinyl-CoA dehydratase"/>
    <property type="match status" value="1"/>
</dbReference>
<dbReference type="Pfam" id="PF00378">
    <property type="entry name" value="ECH_1"/>
    <property type="match status" value="1"/>
</dbReference>
<evidence type="ECO:0000313" key="4">
    <source>
        <dbReference type="Proteomes" id="UP000253370"/>
    </source>
</evidence>
<evidence type="ECO:0000256" key="2">
    <source>
        <dbReference type="ARBA" id="ARBA00023239"/>
    </source>
</evidence>
<evidence type="ECO:0000313" key="3">
    <source>
        <dbReference type="EMBL" id="RBI82602.1"/>
    </source>
</evidence>
<dbReference type="GO" id="GO:0016829">
    <property type="term" value="F:lyase activity"/>
    <property type="evidence" value="ECO:0007669"/>
    <property type="project" value="UniProtKB-KW"/>
</dbReference>
<organism evidence="3 4">
    <name type="scientific">Rhodosalinus halophilus</name>
    <dbReference type="NCBI Taxonomy" id="2259333"/>
    <lineage>
        <taxon>Bacteria</taxon>
        <taxon>Pseudomonadati</taxon>
        <taxon>Pseudomonadota</taxon>
        <taxon>Alphaproteobacteria</taxon>
        <taxon>Rhodobacterales</taxon>
        <taxon>Paracoccaceae</taxon>
        <taxon>Rhodosalinus</taxon>
    </lineage>
</organism>
<sequence length="261" mass="27257">MDQAVQTERRGRVLEITLDRPPANAIDAATSQALGAAFETLQQDDALSVAILTGGGERFFSAGWDLKAAAAGEAPDADQGVGGFAGLTEFWGLTKPVIVAVNGLALGGGFELALAADMIVASATAEFGLPEASIGIVADSGGAIRLPRLLPRPVAMEMMMTARRVPADELARWGLVNAVVRPERLMETARALADRVAASAPRSLRAIKEIDAATAHLSVEEAFARMRAGGLPAYDGIYESADAAEGMAAFAEKRAPRWTGR</sequence>
<comment type="caution">
    <text evidence="3">The sequence shown here is derived from an EMBL/GenBank/DDBJ whole genome shotgun (WGS) entry which is preliminary data.</text>
</comment>
<reference evidence="3 4" key="1">
    <citation type="submission" date="2018-07" db="EMBL/GenBank/DDBJ databases">
        <title>Rhodosalinus sp. strain E84T genomic sequence and assembly.</title>
        <authorList>
            <person name="Liu Z.-W."/>
            <person name="Lu D.-C."/>
        </authorList>
    </citation>
    <scope>NUCLEOTIDE SEQUENCE [LARGE SCALE GENOMIC DNA]</scope>
    <source>
        <strain evidence="3 4">E84</strain>
    </source>
</reference>
<dbReference type="EC" id="4.2.1.149" evidence="3"/>
<comment type="similarity">
    <text evidence="1">Belongs to the enoyl-CoA hydratase/isomerase family.</text>
</comment>
<dbReference type="Gene3D" id="3.90.226.10">
    <property type="entry name" value="2-enoyl-CoA Hydratase, Chain A, domain 1"/>
    <property type="match status" value="1"/>
</dbReference>
<dbReference type="InterPro" id="IPR001753">
    <property type="entry name" value="Enoyl-CoA_hydra/iso"/>
</dbReference>
<protein>
    <submittedName>
        <fullName evidence="3">Crotonobetainyl-CoA hydratase</fullName>
        <ecNumber evidence="3">4.2.1.149</ecNumber>
    </submittedName>
</protein>
<proteinExistence type="inferred from homology"/>
<dbReference type="GO" id="GO:0006635">
    <property type="term" value="P:fatty acid beta-oxidation"/>
    <property type="evidence" value="ECO:0007669"/>
    <property type="project" value="TreeGrafter"/>
</dbReference>
<dbReference type="OrthoDB" id="5730382at2"/>
<dbReference type="RefSeq" id="WP_113290948.1">
    <property type="nucleotide sequence ID" value="NZ_QNTQ01000034.1"/>
</dbReference>
<dbReference type="SUPFAM" id="SSF52096">
    <property type="entry name" value="ClpP/crotonase"/>
    <property type="match status" value="1"/>
</dbReference>
<dbReference type="PANTHER" id="PTHR11941">
    <property type="entry name" value="ENOYL-COA HYDRATASE-RELATED"/>
    <property type="match status" value="1"/>
</dbReference>